<sequence>MATTTMTHEQAEQRAHRNFYIHAAAYAGVNSVLAYIDLTNSPDRMWFYWPLAGWGVGLALHAVSVFVTHKAADRVLARQEHRAERQERREQRREERHQAHV</sequence>
<evidence type="ECO:0000259" key="3">
    <source>
        <dbReference type="Pfam" id="PF13239"/>
    </source>
</evidence>
<keyword evidence="2" id="KW-0812">Transmembrane</keyword>
<feature type="transmembrane region" description="Helical" evidence="2">
    <location>
        <begin position="48"/>
        <end position="68"/>
    </location>
</feature>
<dbReference type="EMBL" id="FOQD01000007">
    <property type="protein sequence ID" value="SFI28108.1"/>
    <property type="molecule type" value="Genomic_DNA"/>
</dbReference>
<dbReference type="STRING" id="1576369.SAMN05421753_107166"/>
<evidence type="ECO:0000256" key="2">
    <source>
        <dbReference type="SAM" id="Phobius"/>
    </source>
</evidence>
<evidence type="ECO:0000313" key="4">
    <source>
        <dbReference type="EMBL" id="SFI28108.1"/>
    </source>
</evidence>
<organism evidence="4 5">
    <name type="scientific">Planctomicrobium piriforme</name>
    <dbReference type="NCBI Taxonomy" id="1576369"/>
    <lineage>
        <taxon>Bacteria</taxon>
        <taxon>Pseudomonadati</taxon>
        <taxon>Planctomycetota</taxon>
        <taxon>Planctomycetia</taxon>
        <taxon>Planctomycetales</taxon>
        <taxon>Planctomycetaceae</taxon>
        <taxon>Planctomicrobium</taxon>
    </lineage>
</organism>
<keyword evidence="2" id="KW-1133">Transmembrane helix</keyword>
<feature type="domain" description="2TM" evidence="3">
    <location>
        <begin position="10"/>
        <end position="79"/>
    </location>
</feature>
<evidence type="ECO:0000313" key="5">
    <source>
        <dbReference type="Proteomes" id="UP000199518"/>
    </source>
</evidence>
<dbReference type="RefSeq" id="WP_092050023.1">
    <property type="nucleotide sequence ID" value="NZ_FOQD01000007.1"/>
</dbReference>
<reference evidence="5" key="1">
    <citation type="submission" date="2016-10" db="EMBL/GenBank/DDBJ databases">
        <authorList>
            <person name="Varghese N."/>
            <person name="Submissions S."/>
        </authorList>
    </citation>
    <scope>NUCLEOTIDE SEQUENCE [LARGE SCALE GENOMIC DNA]</scope>
    <source>
        <strain evidence="5">DSM 26348</strain>
    </source>
</reference>
<dbReference type="OrthoDB" id="8965954at2"/>
<gene>
    <name evidence="4" type="ORF">SAMN05421753_107166</name>
</gene>
<feature type="transmembrane region" description="Helical" evidence="2">
    <location>
        <begin position="19"/>
        <end position="36"/>
    </location>
</feature>
<proteinExistence type="predicted"/>
<name>A0A1I3GWY6_9PLAN</name>
<dbReference type="AlphaFoldDB" id="A0A1I3GWY6"/>
<keyword evidence="2" id="KW-0472">Membrane</keyword>
<feature type="region of interest" description="Disordered" evidence="1">
    <location>
        <begin position="78"/>
        <end position="101"/>
    </location>
</feature>
<protein>
    <submittedName>
        <fullName evidence="4">2TM domain-containing protein</fullName>
    </submittedName>
</protein>
<accession>A0A1I3GWY6</accession>
<keyword evidence="5" id="KW-1185">Reference proteome</keyword>
<dbReference type="Pfam" id="PF13239">
    <property type="entry name" value="2TM"/>
    <property type="match status" value="1"/>
</dbReference>
<dbReference type="Proteomes" id="UP000199518">
    <property type="component" value="Unassembled WGS sequence"/>
</dbReference>
<dbReference type="InterPro" id="IPR025698">
    <property type="entry name" value="2TM_dom"/>
</dbReference>
<evidence type="ECO:0000256" key="1">
    <source>
        <dbReference type="SAM" id="MobiDB-lite"/>
    </source>
</evidence>